<keyword evidence="2" id="KW-1185">Reference proteome</keyword>
<accession>A0A9P7VK76</accession>
<dbReference type="OrthoDB" id="2999595at2759"/>
<organism evidence="1 2">
    <name type="scientific">Guyanagaster necrorhizus</name>
    <dbReference type="NCBI Taxonomy" id="856835"/>
    <lineage>
        <taxon>Eukaryota</taxon>
        <taxon>Fungi</taxon>
        <taxon>Dikarya</taxon>
        <taxon>Basidiomycota</taxon>
        <taxon>Agaricomycotina</taxon>
        <taxon>Agaricomycetes</taxon>
        <taxon>Agaricomycetidae</taxon>
        <taxon>Agaricales</taxon>
        <taxon>Marasmiineae</taxon>
        <taxon>Physalacriaceae</taxon>
        <taxon>Guyanagaster</taxon>
    </lineage>
</organism>
<name>A0A9P7VK76_9AGAR</name>
<dbReference type="GeneID" id="66101800"/>
<dbReference type="Proteomes" id="UP000812287">
    <property type="component" value="Unassembled WGS sequence"/>
</dbReference>
<reference evidence="1" key="1">
    <citation type="submission" date="2020-11" db="EMBL/GenBank/DDBJ databases">
        <title>Adaptations for nitrogen fixation in a non-lichenized fungal sporocarp promotes dispersal by wood-feeding termites.</title>
        <authorList>
            <consortium name="DOE Joint Genome Institute"/>
            <person name="Koch R.A."/>
            <person name="Yoon G."/>
            <person name="Arayal U."/>
            <person name="Lail K."/>
            <person name="Amirebrahimi M."/>
            <person name="Labutti K."/>
            <person name="Lipzen A."/>
            <person name="Riley R."/>
            <person name="Barry K."/>
            <person name="Henrissat B."/>
            <person name="Grigoriev I.V."/>
            <person name="Herr J.R."/>
            <person name="Aime M.C."/>
        </authorList>
    </citation>
    <scope>NUCLEOTIDE SEQUENCE</scope>
    <source>
        <strain evidence="1">MCA 3950</strain>
    </source>
</reference>
<gene>
    <name evidence="1" type="ORF">BT62DRAFT_1079596</name>
</gene>
<comment type="caution">
    <text evidence="1">The sequence shown here is derived from an EMBL/GenBank/DDBJ whole genome shotgun (WGS) entry which is preliminary data.</text>
</comment>
<dbReference type="Gene3D" id="1.20.1280.50">
    <property type="match status" value="1"/>
</dbReference>
<evidence type="ECO:0008006" key="3">
    <source>
        <dbReference type="Google" id="ProtNLM"/>
    </source>
</evidence>
<dbReference type="AlphaFoldDB" id="A0A9P7VK76"/>
<dbReference type="EMBL" id="MU250554">
    <property type="protein sequence ID" value="KAG7442060.1"/>
    <property type="molecule type" value="Genomic_DNA"/>
</dbReference>
<protein>
    <recommendedName>
        <fullName evidence="3">F-box domain-containing protein</fullName>
    </recommendedName>
</protein>
<evidence type="ECO:0000313" key="2">
    <source>
        <dbReference type="Proteomes" id="UP000812287"/>
    </source>
</evidence>
<proteinExistence type="predicted"/>
<evidence type="ECO:0000313" key="1">
    <source>
        <dbReference type="EMBL" id="KAG7442060.1"/>
    </source>
</evidence>
<dbReference type="RefSeq" id="XP_043035560.1">
    <property type="nucleotide sequence ID" value="XM_043179506.1"/>
</dbReference>
<sequence>MDITTPSDFFGSTQCHSIGPVLADCPTFEYLLRSSDPPSQSEYTHISEMLHVASDRIEQLDASVGYDKDEEAHLKQLIDAYRSILSPLRTFPSELLMEIFQHAVEDFFPVFDLSQTPWVLCRVCQRWRDVSRSCAELWASLSMEGYPQLKRLGDGMKDLPAILEDALDLSRQRDLSIRYSLTGIPLATDSQLIRRIVGRMCIFPSRPASFLILIYYPKKHWNRSSWLQIPAMLPFILLLIPISDHHGDITHFRDDHPATVGDHLTFLSRSTQLESHTITWCVPTRDIGGMSLTNVTHETLRSLNIEDIDLIQYLICPALEALSVESRLRSAAGKARSGVEGQKLLRLSTIFDVERPVNIFRQFSTHSGNLQHLNLSIPFIGQNYYSLMYELSTDLFPRLYSFTLALEPHRTFQIHSGSFLFPLLAFIEARWHPDTLLRRVAITTSLEIVESGLLDRLRTFKEDGLDISYNGNDLDYGIRCHPNGWSDYRYAIFYYFECLQIRSNLEAQLAFITVLALQQPTHVGAQQTLSLEAAPLLSALRDIKKIKTTRRFSRRVVNHHPMTDIAIEFELRISGGGVLAVRQHAGALTRAEQHSLIPRPLTQNRRETLSRSSRCIVTKKKELEWGGIGVRLGELHYGKICNGMRVQLLNVKGVVFTELRHYRFSILPPSPFEPRFPRGSRFSGIPLAGGMHKQLSPDPC</sequence>